<dbReference type="VEuPathDB" id="VectorBase:ASTEI10520"/>
<reference evidence="2" key="1">
    <citation type="journal article" date="2014" name="Genome Biol.">
        <title>Genome analysis of a major urban malaria vector mosquito, Anopheles stephensi.</title>
        <authorList>
            <person name="Jiang X."/>
            <person name="Peery A."/>
            <person name="Hall A.B."/>
            <person name="Sharma A."/>
            <person name="Chen X.G."/>
            <person name="Waterhouse R.M."/>
            <person name="Komissarov A."/>
            <person name="Riehle M.M."/>
            <person name="Shouche Y."/>
            <person name="Sharakhova M.V."/>
            <person name="Lawson D."/>
            <person name="Pakpour N."/>
            <person name="Arensburger P."/>
            <person name="Davidson V.L."/>
            <person name="Eiglmeier K."/>
            <person name="Emrich S."/>
            <person name="George P."/>
            <person name="Kennedy R.C."/>
            <person name="Mane S.P."/>
            <person name="Maslen G."/>
            <person name="Oringanje C."/>
            <person name="Qi Y."/>
            <person name="Settlage R."/>
            <person name="Tojo M."/>
            <person name="Tubio J.M."/>
            <person name="Unger M.F."/>
            <person name="Wang B."/>
            <person name="Vernick K.D."/>
            <person name="Ribeiro J.M."/>
            <person name="James A.A."/>
            <person name="Michel K."/>
            <person name="Riehle M.A."/>
            <person name="Luckhart S."/>
            <person name="Sharakhov I.V."/>
            <person name="Tu Z."/>
        </authorList>
    </citation>
    <scope>NUCLEOTIDE SEQUENCE [LARGE SCALE GENOMIC DNA]</scope>
    <source>
        <strain evidence="2">Indian</strain>
    </source>
</reference>
<dbReference type="AlphaFoldDB" id="A0A182YPY4"/>
<keyword evidence="2" id="KW-1185">Reference proteome</keyword>
<name>A0A182YPY4_ANOST</name>
<dbReference type="EnsemblMetazoa" id="ASTEI10520-RA">
    <property type="protein sequence ID" value="ASTEI10520-PA"/>
    <property type="gene ID" value="ASTEI10520"/>
</dbReference>
<protein>
    <submittedName>
        <fullName evidence="1">Uncharacterized protein</fullName>
    </submittedName>
</protein>
<dbReference type="VEuPathDB" id="VectorBase:ASTEI20_036435"/>
<organism evidence="1 2">
    <name type="scientific">Anopheles stephensi</name>
    <name type="common">Indo-Pakistan malaria mosquito</name>
    <dbReference type="NCBI Taxonomy" id="30069"/>
    <lineage>
        <taxon>Eukaryota</taxon>
        <taxon>Metazoa</taxon>
        <taxon>Ecdysozoa</taxon>
        <taxon>Arthropoda</taxon>
        <taxon>Hexapoda</taxon>
        <taxon>Insecta</taxon>
        <taxon>Pterygota</taxon>
        <taxon>Neoptera</taxon>
        <taxon>Endopterygota</taxon>
        <taxon>Diptera</taxon>
        <taxon>Nematocera</taxon>
        <taxon>Culicoidea</taxon>
        <taxon>Culicidae</taxon>
        <taxon>Anophelinae</taxon>
        <taxon>Anopheles</taxon>
    </lineage>
</organism>
<reference evidence="1" key="2">
    <citation type="submission" date="2020-05" db="UniProtKB">
        <authorList>
            <consortium name="EnsemblMetazoa"/>
        </authorList>
    </citation>
    <scope>IDENTIFICATION</scope>
    <source>
        <strain evidence="1">Indian</strain>
    </source>
</reference>
<evidence type="ECO:0000313" key="2">
    <source>
        <dbReference type="Proteomes" id="UP000076408"/>
    </source>
</evidence>
<evidence type="ECO:0000313" key="1">
    <source>
        <dbReference type="EnsemblMetazoa" id="ASTEI10520-PA"/>
    </source>
</evidence>
<dbReference type="PANTHER" id="PTHR47331:SF5">
    <property type="entry name" value="RIBONUCLEASE H"/>
    <property type="match status" value="1"/>
</dbReference>
<dbReference type="Proteomes" id="UP000076408">
    <property type="component" value="Unassembled WGS sequence"/>
</dbReference>
<dbReference type="PANTHER" id="PTHR47331">
    <property type="entry name" value="PHD-TYPE DOMAIN-CONTAINING PROTEIN"/>
    <property type="match status" value="1"/>
</dbReference>
<dbReference type="STRING" id="30069.A0A182YPY4"/>
<sequence length="179" mass="20448">MQVMIFGATCSPIYAKYVKNQNALKYNQEFPNAAEAICRNHYVDDYLDSLTTAEAKKLVESVAIMLKYKEFLISNVNQMPFSNTLCKTVLDKAEKILILNAQWESFNEECTRLSLNRPIPPKSSIKTLTPTLLHGLLRIQGRLENVGYIDLYASQPIILPKETQHNQPYNRALPRKILS</sequence>
<proteinExistence type="predicted"/>
<accession>A0A182YPY4</accession>